<reference evidence="3 4" key="1">
    <citation type="submission" date="2009-06" db="EMBL/GenBank/DDBJ databases">
        <title>Complete sequence of Dickeya zeae Ech1591.</title>
        <authorList>
            <consortium name="US DOE Joint Genome Institute"/>
            <person name="Lucas S."/>
            <person name="Copeland A."/>
            <person name="Lapidus A."/>
            <person name="Glavina del Rio T."/>
            <person name="Tice H."/>
            <person name="Bruce D."/>
            <person name="Goodwin L."/>
            <person name="Pitluck S."/>
            <person name="Chertkov O."/>
            <person name="Brettin T."/>
            <person name="Detter J.C."/>
            <person name="Han C."/>
            <person name="Larimer F."/>
            <person name="Land M."/>
            <person name="Hauser L."/>
            <person name="Kyrpides N."/>
            <person name="Ovchinnikova G."/>
            <person name="Balakrishnan V."/>
            <person name="Glasner J."/>
            <person name="Perna N.T."/>
        </authorList>
    </citation>
    <scope>NUCLEOTIDE SEQUENCE [LARGE SCALE GENOMIC DNA]</scope>
    <source>
        <strain evidence="3 4">Ech1591</strain>
    </source>
</reference>
<dbReference type="Proteomes" id="UP000002735">
    <property type="component" value="Chromosome"/>
</dbReference>
<dbReference type="KEGG" id="dze:Dd1591_2017"/>
<evidence type="ECO:0000313" key="4">
    <source>
        <dbReference type="Proteomes" id="UP000002735"/>
    </source>
</evidence>
<feature type="transmembrane region" description="Helical" evidence="2">
    <location>
        <begin position="563"/>
        <end position="584"/>
    </location>
</feature>
<keyword evidence="2" id="KW-0472">Membrane</keyword>
<dbReference type="EMBL" id="CP001655">
    <property type="protein sequence ID" value="ACT06863.1"/>
    <property type="molecule type" value="Genomic_DNA"/>
</dbReference>
<evidence type="ECO:0000256" key="1">
    <source>
        <dbReference type="SAM" id="MobiDB-lite"/>
    </source>
</evidence>
<feature type="region of interest" description="Disordered" evidence="1">
    <location>
        <begin position="460"/>
        <end position="492"/>
    </location>
</feature>
<evidence type="ECO:0008006" key="5">
    <source>
        <dbReference type="Google" id="ProtNLM"/>
    </source>
</evidence>
<sequence>MFGCLALQTFVIVVRASTYGGELKAPCCHSELGVICHILRGIDIMSRIDNRIGLWPGTGPAAPLTTPEQAPLPSETKGRAVEFGSPTPSATSSPVAPVSSIAPAKVESAHAAPTATLLAAQQAAAMLDRSHYSDARALEQWMPLVSSLPKQEQEAAAKALNRPLAAARMLKAGGAEAEVAMVYLRANPALMTALDTGKDGGKADGYISRRDIGAFIKNMTRSAQSAQRSLDDYRQAHPQADARSLRLVESSALLLANEPLLRAADLSHSAANAAPQGVSSLSRPGDMAALANGNPLLSPALQNAARLWSHPGLFGMLEHADVKGEKLARVAHDGKLSAGDIKSWIADQAPADNAQATALFHDAAALGLASQTDISRLNDDVFAHPQRYSGAQKAATLVKLQQTLEQVTAGRKYRNTDETEQALNARIGQLQQDADVVRHFEQSVPAESLRLQWSDPQLAPLAQRDDSGSSVRSAAAGSAGERAVTPRQPGEGQLVGQMERRLMDVAKSSLHITDLSKTAGGRTAIGLAGKVGAAVAGKVVGAIAGEAAGAAAASAVGAAAGPVGWAVSGALSIGMGIAELVNFFKAKSKLKHRRADFANTVNPTLTQFNIPKPR</sequence>
<keyword evidence="2" id="KW-0812">Transmembrane</keyword>
<organism evidence="3 4">
    <name type="scientific">Dickeya chrysanthemi (strain Ech1591)</name>
    <name type="common">Dickeya zeae (strain Ech1591)</name>
    <dbReference type="NCBI Taxonomy" id="561229"/>
    <lineage>
        <taxon>Bacteria</taxon>
        <taxon>Pseudomonadati</taxon>
        <taxon>Pseudomonadota</taxon>
        <taxon>Gammaproteobacteria</taxon>
        <taxon>Enterobacterales</taxon>
        <taxon>Pectobacteriaceae</taxon>
        <taxon>Dickeya</taxon>
    </lineage>
</organism>
<feature type="compositionally biased region" description="Low complexity" evidence="1">
    <location>
        <begin position="85"/>
        <end position="96"/>
    </location>
</feature>
<name>C6CHG2_DICC1</name>
<gene>
    <name evidence="3" type="ordered locus">Dd1591_2017</name>
</gene>
<proteinExistence type="predicted"/>
<accession>C6CHG2</accession>
<dbReference type="InterPro" id="IPR031613">
    <property type="entry name" value="HrpK"/>
</dbReference>
<dbReference type="AlphaFoldDB" id="C6CHG2"/>
<dbReference type="HOGENOM" id="CLU_023730_0_0_6"/>
<evidence type="ECO:0000313" key="3">
    <source>
        <dbReference type="EMBL" id="ACT06863.1"/>
    </source>
</evidence>
<protein>
    <recommendedName>
        <fullName evidence="5">Type III effector HrpK</fullName>
    </recommendedName>
</protein>
<dbReference type="eggNOG" id="ENOG502ZB52">
    <property type="taxonomic scope" value="Bacteria"/>
</dbReference>
<feature type="region of interest" description="Disordered" evidence="1">
    <location>
        <begin position="59"/>
        <end position="96"/>
    </location>
</feature>
<keyword evidence="2" id="KW-1133">Transmembrane helix</keyword>
<evidence type="ECO:0000256" key="2">
    <source>
        <dbReference type="SAM" id="Phobius"/>
    </source>
</evidence>
<feature type="compositionally biased region" description="Low complexity" evidence="1">
    <location>
        <begin position="468"/>
        <end position="483"/>
    </location>
</feature>
<dbReference type="Pfam" id="PF16937">
    <property type="entry name" value="T3SS_HrpK1"/>
    <property type="match status" value="1"/>
</dbReference>